<accession>A0A7Y9UMG0</accession>
<organism evidence="2 3">
    <name type="scientific">Nocardioides perillae</name>
    <dbReference type="NCBI Taxonomy" id="1119534"/>
    <lineage>
        <taxon>Bacteria</taxon>
        <taxon>Bacillati</taxon>
        <taxon>Actinomycetota</taxon>
        <taxon>Actinomycetes</taxon>
        <taxon>Propionibacteriales</taxon>
        <taxon>Nocardioidaceae</taxon>
        <taxon>Nocardioides</taxon>
    </lineage>
</organism>
<evidence type="ECO:0000313" key="2">
    <source>
        <dbReference type="EMBL" id="NYG55376.1"/>
    </source>
</evidence>
<keyword evidence="3" id="KW-1185">Reference proteome</keyword>
<proteinExistence type="predicted"/>
<dbReference type="PANTHER" id="PTHR11647">
    <property type="entry name" value="HYDRANTOINASE/DIHYDROPYRIMIDINASE FAMILY MEMBER"/>
    <property type="match status" value="1"/>
</dbReference>
<dbReference type="Gene3D" id="3.20.20.140">
    <property type="entry name" value="Metal-dependent hydrolases"/>
    <property type="match status" value="1"/>
</dbReference>
<dbReference type="GO" id="GO:0005829">
    <property type="term" value="C:cytosol"/>
    <property type="evidence" value="ECO:0007669"/>
    <property type="project" value="TreeGrafter"/>
</dbReference>
<dbReference type="Pfam" id="PF07969">
    <property type="entry name" value="Amidohydro_3"/>
    <property type="match status" value="1"/>
</dbReference>
<dbReference type="PANTHER" id="PTHR11647:SF1">
    <property type="entry name" value="COLLAPSIN RESPONSE MEDIATOR PROTEIN"/>
    <property type="match status" value="1"/>
</dbReference>
<dbReference type="SUPFAM" id="SSF51338">
    <property type="entry name" value="Composite domain of metallo-dependent hydrolases"/>
    <property type="match status" value="1"/>
</dbReference>
<dbReference type="InterPro" id="IPR013108">
    <property type="entry name" value="Amidohydro_3"/>
</dbReference>
<dbReference type="InterPro" id="IPR032466">
    <property type="entry name" value="Metal_Hydrolase"/>
</dbReference>
<comment type="caution">
    <text evidence="2">The sequence shown here is derived from an EMBL/GenBank/DDBJ whole genome shotgun (WGS) entry which is preliminary data.</text>
</comment>
<evidence type="ECO:0000313" key="3">
    <source>
        <dbReference type="Proteomes" id="UP000544110"/>
    </source>
</evidence>
<dbReference type="RefSeq" id="WP_179517832.1">
    <property type="nucleotide sequence ID" value="NZ_JACCAC010000001.1"/>
</dbReference>
<dbReference type="SUPFAM" id="SSF51556">
    <property type="entry name" value="Metallo-dependent hydrolases"/>
    <property type="match status" value="1"/>
</dbReference>
<evidence type="ECO:0000259" key="1">
    <source>
        <dbReference type="Pfam" id="PF07969"/>
    </source>
</evidence>
<dbReference type="InterPro" id="IPR011059">
    <property type="entry name" value="Metal-dep_hydrolase_composite"/>
</dbReference>
<reference evidence="2 3" key="1">
    <citation type="submission" date="2020-07" db="EMBL/GenBank/DDBJ databases">
        <title>Sequencing the genomes of 1000 actinobacteria strains.</title>
        <authorList>
            <person name="Klenk H.-P."/>
        </authorList>
    </citation>
    <scope>NUCLEOTIDE SEQUENCE [LARGE SCALE GENOMIC DNA]</scope>
    <source>
        <strain evidence="2 3">DSM 24552</strain>
    </source>
</reference>
<dbReference type="Proteomes" id="UP000544110">
    <property type="component" value="Unassembled WGS sequence"/>
</dbReference>
<protein>
    <submittedName>
        <fullName evidence="2">N-acyl-D-aspartate/D-glutamate deacylase</fullName>
    </submittedName>
</protein>
<dbReference type="EMBL" id="JACCAC010000001">
    <property type="protein sequence ID" value="NYG55376.1"/>
    <property type="molecule type" value="Genomic_DNA"/>
</dbReference>
<name>A0A7Y9UMG0_9ACTN</name>
<feature type="domain" description="Amidohydrolase 3" evidence="1">
    <location>
        <begin position="57"/>
        <end position="243"/>
    </location>
</feature>
<gene>
    <name evidence="2" type="ORF">BJ989_001680</name>
</gene>
<dbReference type="InterPro" id="IPR050378">
    <property type="entry name" value="Metallo-dep_Hydrolases_sf"/>
</dbReference>
<dbReference type="AlphaFoldDB" id="A0A7Y9UMG0"/>
<sequence length="592" mass="64699">MTSDTPRATRGPFDTVVRGGRWFDGSGAPSSVRHLGIRDGVVAAVSASPLPEEGARLVDATGRWVMPGMVDVHTHYDVEVLDQPGLAESVRHGTTTVLLGSCSLSTVHCSPEDAGDLFGRVEAIPRRHVVDTLERHQRWTSAAEYAEALDALPLGPNVAAFLGHSDIRAAGMGLDRATRDEVRPTEAELATMQLRLAEALDAGFVGMSAQQLLFDKLDGERCRSRTLPSTYAKARERRRLESVLRERGRVLQGGPDIASPRSIASMVLGTLPGPGGRGRRQLKTSLLSAADIKANPALVSIMGPMAAAVNRLGGDFRWQHLPVPFEVYADGIDLVIFEEFGSGAAALHLADEVERNALLQDEDYRRWFRKDYDSRFGMRVWHRDFFDAQVVECPDDAVIGKTFGQVGQERGGLHPVDAFLDLVVEHGTKVRWRTTISNHRPSVLRKLARDPGVQLGFSDAGAHLRNMAFYNFGLRFLRHVHDAERAGTPFLTLERAVHRLTGELADWYSLDAGHLRQGDRADLVVVDPAALDDRLDAYAEAPVPAYDGLPRMVNRNDAAVPSVLVAGEHVVVDGVPTALLGEQRTGRFLRAG</sequence>
<dbReference type="GO" id="GO:0016812">
    <property type="term" value="F:hydrolase activity, acting on carbon-nitrogen (but not peptide) bonds, in cyclic amides"/>
    <property type="evidence" value="ECO:0007669"/>
    <property type="project" value="TreeGrafter"/>
</dbReference>